<dbReference type="InterPro" id="IPR011333">
    <property type="entry name" value="SKP1/BTB/POZ_sf"/>
</dbReference>
<dbReference type="PROSITE" id="PS50097">
    <property type="entry name" value="BTB"/>
    <property type="match status" value="1"/>
</dbReference>
<evidence type="ECO:0000256" key="1">
    <source>
        <dbReference type="ARBA" id="ARBA00004906"/>
    </source>
</evidence>
<dbReference type="Pfam" id="PF24570">
    <property type="entry name" value="BACK_BPM_SPOP"/>
    <property type="match status" value="1"/>
</dbReference>
<dbReference type="GO" id="GO:0016567">
    <property type="term" value="P:protein ubiquitination"/>
    <property type="evidence" value="ECO:0007669"/>
    <property type="project" value="InterPro"/>
</dbReference>
<dbReference type="PROSITE" id="PS50144">
    <property type="entry name" value="MATH"/>
    <property type="match status" value="1"/>
</dbReference>
<dbReference type="SMART" id="SM00225">
    <property type="entry name" value="BTB"/>
    <property type="match status" value="1"/>
</dbReference>
<dbReference type="SUPFAM" id="SSF54695">
    <property type="entry name" value="POZ domain"/>
    <property type="match status" value="1"/>
</dbReference>
<dbReference type="EMBL" id="JAMFTS010000001">
    <property type="protein sequence ID" value="KAJ4813835.1"/>
    <property type="molecule type" value="Genomic_DNA"/>
</dbReference>
<evidence type="ECO:0000313" key="5">
    <source>
        <dbReference type="EMBL" id="KAJ4813835.1"/>
    </source>
</evidence>
<evidence type="ECO:0000313" key="6">
    <source>
        <dbReference type="Proteomes" id="UP001140206"/>
    </source>
</evidence>
<dbReference type="AlphaFoldDB" id="A0AAV8HAY2"/>
<comment type="similarity">
    <text evidence="2">Belongs to the Tdpoz family.</text>
</comment>
<dbReference type="CDD" id="cd00121">
    <property type="entry name" value="MATH"/>
    <property type="match status" value="1"/>
</dbReference>
<dbReference type="PANTHER" id="PTHR26379:SF187">
    <property type="entry name" value="OS07G0655300 PROTEIN"/>
    <property type="match status" value="1"/>
</dbReference>
<dbReference type="InterPro" id="IPR008974">
    <property type="entry name" value="TRAF-like"/>
</dbReference>
<dbReference type="Pfam" id="PF00651">
    <property type="entry name" value="BTB"/>
    <property type="match status" value="1"/>
</dbReference>
<proteinExistence type="inferred from homology"/>
<comment type="pathway">
    <text evidence="1">Protein modification; protein ubiquitination.</text>
</comment>
<comment type="caution">
    <text evidence="5">The sequence shown here is derived from an EMBL/GenBank/DDBJ whole genome shotgun (WGS) entry which is preliminary data.</text>
</comment>
<dbReference type="PANTHER" id="PTHR26379">
    <property type="entry name" value="BTB/POZ AND MATH DOMAIN-CONTAINING PROTEIN 1"/>
    <property type="match status" value="1"/>
</dbReference>
<dbReference type="InterPro" id="IPR000210">
    <property type="entry name" value="BTB/POZ_dom"/>
</dbReference>
<sequence>MASRTFEFDAAALINMTELATGSYQFRVNYWQIQGVGTDISIASPVFTIGDHDWLIRFYPCGRGYAANLFVGLDLELRGESKNVSVIFDFGLFDKDGKPSFEDWSKGHHHRWSWIAHTFEHTGSTSGWYQFIKITELRDKCLRDGCFTVVCTVIVLSADCTGASKKSSGAAPPWSLPHHIGQLLESKERVDVTFEVGGKTFSAHKLILAARSPVFKAQLFGPLNEKGAESIVVDEIEPWAFHALLHFIYTDSLLHDTNQLEDCMMSSIVMMQHLLVAADRYAIDKLKLICEEKLSESITDETVATTLALAEQHNCPQLRALCLNYAADPKKFEEIAFTDGFAHLLLSCPAVVKELREKLKNKSIAFNQR</sequence>
<keyword evidence="6" id="KW-1185">Reference proteome</keyword>
<accession>A0AAV8HAY2</accession>
<evidence type="ECO:0000259" key="3">
    <source>
        <dbReference type="PROSITE" id="PS50097"/>
    </source>
</evidence>
<feature type="domain" description="BTB" evidence="3">
    <location>
        <begin position="190"/>
        <end position="257"/>
    </location>
</feature>
<dbReference type="InterPro" id="IPR002083">
    <property type="entry name" value="MATH/TRAF_dom"/>
</dbReference>
<evidence type="ECO:0000259" key="4">
    <source>
        <dbReference type="PROSITE" id="PS50144"/>
    </source>
</evidence>
<dbReference type="SUPFAM" id="SSF49599">
    <property type="entry name" value="TRAF domain-like"/>
    <property type="match status" value="1"/>
</dbReference>
<dbReference type="Gene3D" id="3.30.710.10">
    <property type="entry name" value="Potassium Channel Kv1.1, Chain A"/>
    <property type="match status" value="1"/>
</dbReference>
<reference evidence="5" key="1">
    <citation type="submission" date="2022-08" db="EMBL/GenBank/DDBJ databases">
        <authorList>
            <person name="Marques A."/>
        </authorList>
    </citation>
    <scope>NUCLEOTIDE SEQUENCE</scope>
    <source>
        <strain evidence="5">RhyPub2mFocal</strain>
        <tissue evidence="5">Leaves</tissue>
    </source>
</reference>
<organism evidence="5 6">
    <name type="scientific">Rhynchospora pubera</name>
    <dbReference type="NCBI Taxonomy" id="906938"/>
    <lineage>
        <taxon>Eukaryota</taxon>
        <taxon>Viridiplantae</taxon>
        <taxon>Streptophyta</taxon>
        <taxon>Embryophyta</taxon>
        <taxon>Tracheophyta</taxon>
        <taxon>Spermatophyta</taxon>
        <taxon>Magnoliopsida</taxon>
        <taxon>Liliopsida</taxon>
        <taxon>Poales</taxon>
        <taxon>Cyperaceae</taxon>
        <taxon>Cyperoideae</taxon>
        <taxon>Rhynchosporeae</taxon>
        <taxon>Rhynchospora</taxon>
    </lineage>
</organism>
<dbReference type="Proteomes" id="UP001140206">
    <property type="component" value="Chromosome 1"/>
</dbReference>
<feature type="domain" description="MATH" evidence="4">
    <location>
        <begin position="26"/>
        <end position="153"/>
    </location>
</feature>
<dbReference type="Gene3D" id="2.60.210.10">
    <property type="entry name" value="Apoptosis, Tumor Necrosis Factor Receptor Associated Protein 2, Chain A"/>
    <property type="match status" value="1"/>
</dbReference>
<name>A0AAV8HAY2_9POAL</name>
<dbReference type="Pfam" id="PF22486">
    <property type="entry name" value="MATH_2"/>
    <property type="match status" value="1"/>
</dbReference>
<dbReference type="Gene3D" id="1.25.40.420">
    <property type="match status" value="1"/>
</dbReference>
<dbReference type="InterPro" id="IPR045005">
    <property type="entry name" value="BPM1-6"/>
</dbReference>
<evidence type="ECO:0000256" key="2">
    <source>
        <dbReference type="ARBA" id="ARBA00010846"/>
    </source>
</evidence>
<dbReference type="InterPro" id="IPR056423">
    <property type="entry name" value="BACK_BPM_SPOP"/>
</dbReference>
<protein>
    <submittedName>
        <fullName evidence="5">BTB/POZ/MATH-domain protein</fullName>
    </submittedName>
</protein>
<gene>
    <name evidence="5" type="ORF">LUZ62_026401</name>
</gene>